<evidence type="ECO:0000313" key="1">
    <source>
        <dbReference type="EMBL" id="NNF08005.1"/>
    </source>
</evidence>
<sequence length="86" mass="9779">MPSMENKSLWLQFGASVDMLENAVRQCPDELWEGTSPDDGVWYLTFHTLFWTDLYLSGAVEGFHPPQPYGLEELDPTGVLPDRVYA</sequence>
<accession>A0A7Y2EBG5</accession>
<protein>
    <recommendedName>
        <fullName evidence="3">DinB family protein</fullName>
    </recommendedName>
</protein>
<dbReference type="EMBL" id="JABDJR010000591">
    <property type="protein sequence ID" value="NNF08005.1"/>
    <property type="molecule type" value="Genomic_DNA"/>
</dbReference>
<proteinExistence type="predicted"/>
<organism evidence="1 2">
    <name type="scientific">Eiseniibacteriota bacterium</name>
    <dbReference type="NCBI Taxonomy" id="2212470"/>
    <lineage>
        <taxon>Bacteria</taxon>
        <taxon>Candidatus Eiseniibacteriota</taxon>
    </lineage>
</organism>
<name>A0A7Y2EBG5_UNCEI</name>
<evidence type="ECO:0000313" key="2">
    <source>
        <dbReference type="Proteomes" id="UP000547674"/>
    </source>
</evidence>
<evidence type="ECO:0008006" key="3">
    <source>
        <dbReference type="Google" id="ProtNLM"/>
    </source>
</evidence>
<comment type="caution">
    <text evidence="1">The sequence shown here is derived from an EMBL/GenBank/DDBJ whole genome shotgun (WGS) entry which is preliminary data.</text>
</comment>
<dbReference type="Proteomes" id="UP000547674">
    <property type="component" value="Unassembled WGS sequence"/>
</dbReference>
<reference evidence="1 2" key="1">
    <citation type="submission" date="2020-03" db="EMBL/GenBank/DDBJ databases">
        <title>Metabolic flexibility allows generalist bacteria to become dominant in a frequently disturbed ecosystem.</title>
        <authorList>
            <person name="Chen Y.-J."/>
            <person name="Leung P.M."/>
            <person name="Bay S.K."/>
            <person name="Hugenholtz P."/>
            <person name="Kessler A.J."/>
            <person name="Shelley G."/>
            <person name="Waite D.W."/>
            <person name="Cook P.L."/>
            <person name="Greening C."/>
        </authorList>
    </citation>
    <scope>NUCLEOTIDE SEQUENCE [LARGE SCALE GENOMIC DNA]</scope>
    <source>
        <strain evidence="1">SS_bin_28</strain>
    </source>
</reference>
<dbReference type="AlphaFoldDB" id="A0A7Y2EBG5"/>
<gene>
    <name evidence="1" type="ORF">HKN21_14675</name>
</gene>